<accession>A0ABS3X3J9</accession>
<sequence length="139" mass="15105">MMLIQASAGFGMLYRLDLTKGAQDLLSALIERQAPGGEVNASQAELGARVGLSRNSANTAMALLESRGLVLRPEGRKYRTYYLHPYIASYASQEELEEAVHDAAERIEDGELPEIAVPMYETAPPKRSSTPLRAVRAAG</sequence>
<proteinExistence type="predicted"/>
<dbReference type="InterPro" id="IPR036388">
    <property type="entry name" value="WH-like_DNA-bd_sf"/>
</dbReference>
<gene>
    <name evidence="1" type="ORF">JW592_30190</name>
</gene>
<evidence type="ECO:0000313" key="1">
    <source>
        <dbReference type="EMBL" id="MBO8189682.1"/>
    </source>
</evidence>
<dbReference type="Proteomes" id="UP001518976">
    <property type="component" value="Unassembled WGS sequence"/>
</dbReference>
<name>A0ABS3X3J9_9ACTN</name>
<comment type="caution">
    <text evidence="1">The sequence shown here is derived from an EMBL/GenBank/DDBJ whole genome shotgun (WGS) entry which is preliminary data.</text>
</comment>
<dbReference type="EMBL" id="JAFFZN010000040">
    <property type="protein sequence ID" value="MBO8189682.1"/>
    <property type="molecule type" value="Genomic_DNA"/>
</dbReference>
<protein>
    <recommendedName>
        <fullName evidence="3">MarR family transcriptional regulator</fullName>
    </recommendedName>
</protein>
<reference evidence="1 2" key="1">
    <citation type="submission" date="2021-02" db="EMBL/GenBank/DDBJ databases">
        <title>Streptomyces spirodelae sp. nov., isolated from duckweed.</title>
        <authorList>
            <person name="Saimee Y."/>
            <person name="Duangmal K."/>
        </authorList>
    </citation>
    <scope>NUCLEOTIDE SEQUENCE [LARGE SCALE GENOMIC DNA]</scope>
    <source>
        <strain evidence="1 2">DW4-2</strain>
    </source>
</reference>
<keyword evidence="2" id="KW-1185">Reference proteome</keyword>
<dbReference type="Gene3D" id="1.10.10.10">
    <property type="entry name" value="Winged helix-like DNA-binding domain superfamily/Winged helix DNA-binding domain"/>
    <property type="match status" value="1"/>
</dbReference>
<dbReference type="SUPFAM" id="SSF46785">
    <property type="entry name" value="Winged helix' DNA-binding domain"/>
    <property type="match status" value="1"/>
</dbReference>
<evidence type="ECO:0000313" key="2">
    <source>
        <dbReference type="Proteomes" id="UP001518976"/>
    </source>
</evidence>
<dbReference type="RefSeq" id="WP_209268445.1">
    <property type="nucleotide sequence ID" value="NZ_JAFFZN010000040.1"/>
</dbReference>
<evidence type="ECO:0008006" key="3">
    <source>
        <dbReference type="Google" id="ProtNLM"/>
    </source>
</evidence>
<organism evidence="1 2">
    <name type="scientific">Streptomyces spirodelae</name>
    <dbReference type="NCBI Taxonomy" id="2812904"/>
    <lineage>
        <taxon>Bacteria</taxon>
        <taxon>Bacillati</taxon>
        <taxon>Actinomycetota</taxon>
        <taxon>Actinomycetes</taxon>
        <taxon>Kitasatosporales</taxon>
        <taxon>Streptomycetaceae</taxon>
        <taxon>Streptomyces</taxon>
    </lineage>
</organism>
<dbReference type="InterPro" id="IPR036390">
    <property type="entry name" value="WH_DNA-bd_sf"/>
</dbReference>